<dbReference type="Proteomes" id="UP001152320">
    <property type="component" value="Chromosome 7"/>
</dbReference>
<dbReference type="EMBL" id="JAIZAY010000007">
    <property type="protein sequence ID" value="KAJ8039080.1"/>
    <property type="molecule type" value="Genomic_DNA"/>
</dbReference>
<proteinExistence type="predicted"/>
<gene>
    <name evidence="3" type="ORF">HOLleu_16688</name>
</gene>
<dbReference type="AlphaFoldDB" id="A0A9Q1C6H7"/>
<comment type="caution">
    <text evidence="3">The sequence shown here is derived from an EMBL/GenBank/DDBJ whole genome shotgun (WGS) entry which is preliminary data.</text>
</comment>
<feature type="domain" description="DUF6589" evidence="2">
    <location>
        <begin position="9"/>
        <end position="271"/>
    </location>
</feature>
<protein>
    <recommendedName>
        <fullName evidence="2">DUF6589 domain-containing protein</fullName>
    </recommendedName>
</protein>
<keyword evidence="4" id="KW-1185">Reference proteome</keyword>
<reference evidence="3" key="1">
    <citation type="submission" date="2021-10" db="EMBL/GenBank/DDBJ databases">
        <title>Tropical sea cucumber genome reveals ecological adaptation and Cuvierian tubules defense mechanism.</title>
        <authorList>
            <person name="Chen T."/>
        </authorList>
    </citation>
    <scope>NUCLEOTIDE SEQUENCE</scope>
    <source>
        <strain evidence="3">Nanhai2018</strain>
        <tissue evidence="3">Muscle</tissue>
    </source>
</reference>
<evidence type="ECO:0000313" key="4">
    <source>
        <dbReference type="Proteomes" id="UP001152320"/>
    </source>
</evidence>
<dbReference type="OrthoDB" id="5986047at2759"/>
<dbReference type="InterPro" id="IPR046496">
    <property type="entry name" value="DUF6589"/>
</dbReference>
<name>A0A9Q1C6H7_HOLLE</name>
<feature type="region of interest" description="Disordered" evidence="1">
    <location>
        <begin position="95"/>
        <end position="119"/>
    </location>
</feature>
<evidence type="ECO:0000259" key="2">
    <source>
        <dbReference type="Pfam" id="PF20231"/>
    </source>
</evidence>
<evidence type="ECO:0000256" key="1">
    <source>
        <dbReference type="SAM" id="MobiDB-lite"/>
    </source>
</evidence>
<organism evidence="3 4">
    <name type="scientific">Holothuria leucospilota</name>
    <name type="common">Black long sea cucumber</name>
    <name type="synonym">Mertensiothuria leucospilota</name>
    <dbReference type="NCBI Taxonomy" id="206669"/>
    <lineage>
        <taxon>Eukaryota</taxon>
        <taxon>Metazoa</taxon>
        <taxon>Echinodermata</taxon>
        <taxon>Eleutherozoa</taxon>
        <taxon>Echinozoa</taxon>
        <taxon>Holothuroidea</taxon>
        <taxon>Aspidochirotacea</taxon>
        <taxon>Aspidochirotida</taxon>
        <taxon>Holothuriidae</taxon>
        <taxon>Holothuria</taxon>
    </lineage>
</organism>
<dbReference type="Pfam" id="PF20231">
    <property type="entry name" value="DUF6589"/>
    <property type="match status" value="1"/>
</dbReference>
<sequence length="359" mass="41374">MKNINAAPDLVDTYTKALVIAAAMEYFGMDTPKDEPTQNKFNLEVHQNSNLYIKTLLKEIIEKLVIPHKDEISHDTSQFQCNKCTKCYKTKGGLQRRMRTKHPYQPSAPATSQQDGQANNQNDAVFNYARCAASMCLVGLNFQNARQMGDKERLMRMYKFLLLHFRASGKQKYSFQVLRLLALVQCFLSPRLSYQLKWNRFVNKTGTAHGNIEVNRENEHHNRVFKGQCKALRGKITPKSVQRVSCFAQELNEILNKVDFQLNLKKPNGKHSGPDLIKEASALAAEMKRCNIFHFTPGRQMMSVPTFPSSTLSVLNTTDLYKWMRQTLKALVKQHIFRRHLREKLSLKHSYCKSELNVD</sequence>
<evidence type="ECO:0000313" key="3">
    <source>
        <dbReference type="EMBL" id="KAJ8039080.1"/>
    </source>
</evidence>
<accession>A0A9Q1C6H7</accession>